<reference evidence="1" key="1">
    <citation type="journal article" date="2020" name="mSystems">
        <title>Genome- and Community-Level Interaction Insights into Carbon Utilization and Element Cycling Functions of Hydrothermarchaeota in Hydrothermal Sediment.</title>
        <authorList>
            <person name="Zhou Z."/>
            <person name="Liu Y."/>
            <person name="Xu W."/>
            <person name="Pan J."/>
            <person name="Luo Z.H."/>
            <person name="Li M."/>
        </authorList>
    </citation>
    <scope>NUCLEOTIDE SEQUENCE [LARGE SCALE GENOMIC DNA]</scope>
    <source>
        <strain evidence="1">SpSt-695</strain>
    </source>
</reference>
<dbReference type="AlphaFoldDB" id="A0A7V3ZSP7"/>
<organism evidence="1">
    <name type="scientific">candidate division WOR-3 bacterium</name>
    <dbReference type="NCBI Taxonomy" id="2052148"/>
    <lineage>
        <taxon>Bacteria</taxon>
        <taxon>Bacteria division WOR-3</taxon>
    </lineage>
</organism>
<name>A0A7V3ZSP7_UNCW3</name>
<sequence>MNFLKNFPLHEDQLTFTEFHERCYRKIYVELGQRGKILPRKEIIKMIPDLHIVCKKCWEFFINPRSNSIKNLDIKFGKEFEKVFMDFLKAKEINCKSGDEIKKNYPDIAILNVAGKPACYIEFKYIAAPFLTVYRKVEGRECYEGSLTLDVDEKLVTQRKLVEVEIKVPVFYVYWADFPCIKGIFFMEAEKIYEYVDKVGLEYTRKPRSGNFVHGPKGELIRVGHIDKVYPPLFSMENFEKLFQTLVVLVREG</sequence>
<accession>A0A7V3ZSP7</accession>
<evidence type="ECO:0000313" key="1">
    <source>
        <dbReference type="EMBL" id="HGK53419.1"/>
    </source>
</evidence>
<dbReference type="EMBL" id="DTDP01000005">
    <property type="protein sequence ID" value="HGK53419.1"/>
    <property type="molecule type" value="Genomic_DNA"/>
</dbReference>
<protein>
    <submittedName>
        <fullName evidence="1">Uncharacterized protein</fullName>
    </submittedName>
</protein>
<comment type="caution">
    <text evidence="1">The sequence shown here is derived from an EMBL/GenBank/DDBJ whole genome shotgun (WGS) entry which is preliminary data.</text>
</comment>
<gene>
    <name evidence="1" type="ORF">ENU72_00135</name>
</gene>
<proteinExistence type="predicted"/>